<evidence type="ECO:0000313" key="1">
    <source>
        <dbReference type="EMBL" id="KTC73980.1"/>
    </source>
</evidence>
<sequence length="64" mass="7434">MSEQFTANVYCKEERIATQTGNDIDQLYAWMLIQVNGHFDDIRGEIIDNQTNNAVRTFRKAPIE</sequence>
<dbReference type="PATRIC" id="fig|447.4.peg.1519"/>
<dbReference type="RefSeq" id="WP_058459083.1">
    <property type="nucleotide sequence ID" value="NZ_CAAAIY010000001.1"/>
</dbReference>
<dbReference type="Proteomes" id="UP000054695">
    <property type="component" value="Unassembled WGS sequence"/>
</dbReference>
<dbReference type="EMBL" id="LNXU01000017">
    <property type="protein sequence ID" value="KTC73980.1"/>
    <property type="molecule type" value="Genomic_DNA"/>
</dbReference>
<protein>
    <submittedName>
        <fullName evidence="1">Uncharacterized protein</fullName>
    </submittedName>
</protein>
<name>A0A0W0RSE1_LEGBO</name>
<dbReference type="OrthoDB" id="5639113at2"/>
<keyword evidence="2" id="KW-1185">Reference proteome</keyword>
<evidence type="ECO:0000313" key="2">
    <source>
        <dbReference type="Proteomes" id="UP000054695"/>
    </source>
</evidence>
<dbReference type="AlphaFoldDB" id="A0A0W0RSE1"/>
<comment type="caution">
    <text evidence="1">The sequence shown here is derived from an EMBL/GenBank/DDBJ whole genome shotgun (WGS) entry which is preliminary data.</text>
</comment>
<proteinExistence type="predicted"/>
<gene>
    <name evidence="1" type="ORF">Lboz_1420</name>
</gene>
<organism evidence="1 2">
    <name type="scientific">Legionella bozemanae</name>
    <name type="common">Fluoribacter bozemanae</name>
    <dbReference type="NCBI Taxonomy" id="447"/>
    <lineage>
        <taxon>Bacteria</taxon>
        <taxon>Pseudomonadati</taxon>
        <taxon>Pseudomonadota</taxon>
        <taxon>Gammaproteobacteria</taxon>
        <taxon>Legionellales</taxon>
        <taxon>Legionellaceae</taxon>
        <taxon>Legionella</taxon>
    </lineage>
</organism>
<accession>A0A0W0RSE1</accession>
<dbReference type="STRING" id="447.Lboz_1420"/>
<reference evidence="1 2" key="1">
    <citation type="submission" date="2015-11" db="EMBL/GenBank/DDBJ databases">
        <title>Genomic analysis of 38 Legionella species identifies large and diverse effector repertoires.</title>
        <authorList>
            <person name="Burstein D."/>
            <person name="Amaro F."/>
            <person name="Zusman T."/>
            <person name="Lifshitz Z."/>
            <person name="Cohen O."/>
            <person name="Gilbert J.A."/>
            <person name="Pupko T."/>
            <person name="Shuman H.A."/>
            <person name="Segal G."/>
        </authorList>
    </citation>
    <scope>NUCLEOTIDE SEQUENCE [LARGE SCALE GENOMIC DNA]</scope>
    <source>
        <strain evidence="1 2">WIGA</strain>
    </source>
</reference>